<feature type="compositionally biased region" description="Basic residues" evidence="3">
    <location>
        <begin position="233"/>
        <end position="246"/>
    </location>
</feature>
<feature type="compositionally biased region" description="Basic and acidic residues" evidence="3">
    <location>
        <begin position="209"/>
        <end position="222"/>
    </location>
</feature>
<evidence type="ECO:0000256" key="2">
    <source>
        <dbReference type="ARBA" id="ARBA00022737"/>
    </source>
</evidence>
<evidence type="ECO:0000256" key="1">
    <source>
        <dbReference type="ARBA" id="ARBA00022614"/>
    </source>
</evidence>
<dbReference type="InterPro" id="IPR001611">
    <property type="entry name" value="Leu-rich_rpt"/>
</dbReference>
<dbReference type="InterPro" id="IPR032675">
    <property type="entry name" value="LRR_dom_sf"/>
</dbReference>
<dbReference type="PROSITE" id="PS51450">
    <property type="entry name" value="LRR"/>
    <property type="match status" value="1"/>
</dbReference>
<dbReference type="GeneID" id="25911471"/>
<dbReference type="GO" id="GO:0005737">
    <property type="term" value="C:cytoplasm"/>
    <property type="evidence" value="ECO:0007669"/>
    <property type="project" value="TreeGrafter"/>
</dbReference>
<dbReference type="PANTHER" id="PTHR48051:SF1">
    <property type="entry name" value="RAS SUPPRESSOR PROTEIN 1"/>
    <property type="match status" value="1"/>
</dbReference>
<evidence type="ECO:0000313" key="5">
    <source>
        <dbReference type="Proteomes" id="UP000054560"/>
    </source>
</evidence>
<dbReference type="AlphaFoldDB" id="A0A0L0FID1"/>
<dbReference type="Gene3D" id="3.80.10.10">
    <property type="entry name" value="Ribonuclease Inhibitor"/>
    <property type="match status" value="2"/>
</dbReference>
<accession>A0A0L0FID1</accession>
<organism evidence="4 5">
    <name type="scientific">Sphaeroforma arctica JP610</name>
    <dbReference type="NCBI Taxonomy" id="667725"/>
    <lineage>
        <taxon>Eukaryota</taxon>
        <taxon>Ichthyosporea</taxon>
        <taxon>Ichthyophonida</taxon>
        <taxon>Sphaeroforma</taxon>
    </lineage>
</organism>
<evidence type="ECO:0000313" key="4">
    <source>
        <dbReference type="EMBL" id="KNC76537.1"/>
    </source>
</evidence>
<dbReference type="InterPro" id="IPR029071">
    <property type="entry name" value="Ubiquitin-like_domsf"/>
</dbReference>
<keyword evidence="2" id="KW-0677">Repeat</keyword>
<dbReference type="SUPFAM" id="SSF52058">
    <property type="entry name" value="L domain-like"/>
    <property type="match status" value="1"/>
</dbReference>
<keyword evidence="5" id="KW-1185">Reference proteome</keyword>
<name>A0A0L0FID1_9EUKA</name>
<dbReference type="OrthoDB" id="5273213at2759"/>
<dbReference type="Proteomes" id="UP000054560">
    <property type="component" value="Unassembled WGS sequence"/>
</dbReference>
<dbReference type="eggNOG" id="KOG3207">
    <property type="taxonomic scope" value="Eukaryota"/>
</dbReference>
<dbReference type="EMBL" id="KQ243061">
    <property type="protein sequence ID" value="KNC76537.1"/>
    <property type="molecule type" value="Genomic_DNA"/>
</dbReference>
<dbReference type="STRING" id="667725.A0A0L0FID1"/>
<dbReference type="RefSeq" id="XP_014150439.1">
    <property type="nucleotide sequence ID" value="XM_014294964.1"/>
</dbReference>
<gene>
    <name evidence="4" type="ORF">SARC_10967</name>
</gene>
<feature type="region of interest" description="Disordered" evidence="3">
    <location>
        <begin position="191"/>
        <end position="261"/>
    </location>
</feature>
<proteinExistence type="predicted"/>
<sequence length="588" mass="65408">MEAIEAKYVDTSGGLITSTHADKQEILVGSGKVTVEFVGAADIANAQKQLNRLPTLGLRDTLVSHMCNGTAQDNALESAVPNVTELDLSHTLVHTWRDVAMATGQLKKLHSLFLSQNRFDPLYVSREPRNPQRKRLCGTEEESELVGLRTIQCLFMNKCIDFRVGDVLYAQRFMPNLTELHLVGNGVTVIGTEHPPTAAEEDATASSQAHDRNHAQHHDGHDSASMTDTHTQTHTHTHAHTYSKTHTHIDPRTLADQGPRSAQNACIVDRMDTNTNADNGRVSSIPLCKLAPYFPSLKFLNLELNRISDFQTLTEGLSHLPHLHTLVLGGNPFPSLNYTKGFEALECMSLLDCCITSYESISELDRFPNLSELRISGPLDGTGTQSQCKVHPEPGTRAETHPKYVDMDSAHASQSTHTYAKVSSKINKDDSERGSYLPTANDRFPIIARMSRLTMLNRSAVSAKEREEAEMDYVKVHAEDFEAAHRAGSDSDLYRTFSESHPRYVCLMRTHGSFVPPPTAHSLNHRERLKLTVKIVDTGQGGIHQLPSNMSVTKLKTFIQAKYKVSTSQQQLISFDEKVVYLILCFYI</sequence>
<keyword evidence="1" id="KW-0433">Leucine-rich repeat</keyword>
<reference evidence="4 5" key="1">
    <citation type="submission" date="2011-02" db="EMBL/GenBank/DDBJ databases">
        <title>The Genome Sequence of Sphaeroforma arctica JP610.</title>
        <authorList>
            <consortium name="The Broad Institute Genome Sequencing Platform"/>
            <person name="Russ C."/>
            <person name="Cuomo C."/>
            <person name="Young S.K."/>
            <person name="Zeng Q."/>
            <person name="Gargeya S."/>
            <person name="Alvarado L."/>
            <person name="Berlin A."/>
            <person name="Chapman S.B."/>
            <person name="Chen Z."/>
            <person name="Freedman E."/>
            <person name="Gellesch M."/>
            <person name="Goldberg J."/>
            <person name="Griggs A."/>
            <person name="Gujja S."/>
            <person name="Heilman E."/>
            <person name="Heiman D."/>
            <person name="Howarth C."/>
            <person name="Mehta T."/>
            <person name="Neiman D."/>
            <person name="Pearson M."/>
            <person name="Roberts A."/>
            <person name="Saif S."/>
            <person name="Shea T."/>
            <person name="Shenoy N."/>
            <person name="Sisk P."/>
            <person name="Stolte C."/>
            <person name="Sykes S."/>
            <person name="White J."/>
            <person name="Yandava C."/>
            <person name="Burger G."/>
            <person name="Gray M.W."/>
            <person name="Holland P.W.H."/>
            <person name="King N."/>
            <person name="Lang F.B.F."/>
            <person name="Roger A.J."/>
            <person name="Ruiz-Trillo I."/>
            <person name="Haas B."/>
            <person name="Nusbaum C."/>
            <person name="Birren B."/>
        </authorList>
    </citation>
    <scope>NUCLEOTIDE SEQUENCE [LARGE SCALE GENOMIC DNA]</scope>
    <source>
        <strain evidence="4 5">JP610</strain>
    </source>
</reference>
<dbReference type="PANTHER" id="PTHR48051">
    <property type="match status" value="1"/>
</dbReference>
<dbReference type="InterPro" id="IPR050216">
    <property type="entry name" value="LRR_domain-containing"/>
</dbReference>
<protein>
    <recommendedName>
        <fullName evidence="6">Ubiquitin-like domain-containing protein</fullName>
    </recommendedName>
</protein>
<feature type="region of interest" description="Disordered" evidence="3">
    <location>
        <begin position="409"/>
        <end position="437"/>
    </location>
</feature>
<evidence type="ECO:0008006" key="6">
    <source>
        <dbReference type="Google" id="ProtNLM"/>
    </source>
</evidence>
<dbReference type="SUPFAM" id="SSF54236">
    <property type="entry name" value="Ubiquitin-like"/>
    <property type="match status" value="1"/>
</dbReference>
<evidence type="ECO:0000256" key="3">
    <source>
        <dbReference type="SAM" id="MobiDB-lite"/>
    </source>
</evidence>